<organism evidence="3 4">
    <name type="scientific">Dokdonia sinensis</name>
    <dbReference type="NCBI Taxonomy" id="2479847"/>
    <lineage>
        <taxon>Bacteria</taxon>
        <taxon>Pseudomonadati</taxon>
        <taxon>Bacteroidota</taxon>
        <taxon>Flavobacteriia</taxon>
        <taxon>Flavobacteriales</taxon>
        <taxon>Flavobacteriaceae</taxon>
        <taxon>Dokdonia</taxon>
    </lineage>
</organism>
<keyword evidence="2" id="KW-1133">Transmembrane helix</keyword>
<evidence type="ECO:0000313" key="4">
    <source>
        <dbReference type="Proteomes" id="UP000281985"/>
    </source>
</evidence>
<feature type="coiled-coil region" evidence="1">
    <location>
        <begin position="43"/>
        <end position="142"/>
    </location>
</feature>
<feature type="transmembrane region" description="Helical" evidence="2">
    <location>
        <begin position="12"/>
        <end position="32"/>
    </location>
</feature>
<evidence type="ECO:0000256" key="1">
    <source>
        <dbReference type="SAM" id="Coils"/>
    </source>
</evidence>
<keyword evidence="2" id="KW-0812">Transmembrane</keyword>
<protein>
    <recommendedName>
        <fullName evidence="5">Chromosome partitioning protein ParA</fullName>
    </recommendedName>
</protein>
<evidence type="ECO:0000313" key="3">
    <source>
        <dbReference type="EMBL" id="RMB58028.1"/>
    </source>
</evidence>
<dbReference type="RefSeq" id="WP_121917631.1">
    <property type="nucleotide sequence ID" value="NZ_REFV01000009.1"/>
</dbReference>
<accession>A0A3M0G067</accession>
<evidence type="ECO:0000256" key="2">
    <source>
        <dbReference type="SAM" id="Phobius"/>
    </source>
</evidence>
<gene>
    <name evidence="3" type="ORF">EAX61_10440</name>
</gene>
<comment type="caution">
    <text evidence="3">The sequence shown here is derived from an EMBL/GenBank/DDBJ whole genome shotgun (WGS) entry which is preliminary data.</text>
</comment>
<proteinExistence type="predicted"/>
<dbReference type="Proteomes" id="UP000281985">
    <property type="component" value="Unassembled WGS sequence"/>
</dbReference>
<dbReference type="OrthoDB" id="1115172at2"/>
<sequence>MSTKSTDTTLRFLVIALAILLVSLGIYTFKFYNEVQENEAQLLKEKALIIEELDEEIERYNLILKENTAITAQLETAKTEILSLQKQLEGQEVTRDLVQRYQLELRKLRREREVFFTQNDSLLRETQRLSELQQRTQEALDRATRQQDSIIVENKTLNIKVGKGELVTAGSFSARGVIQRNNGRFTTTARAKRTEMIQVNYQVNENKLIAQRDLVFYTQVKGPNGQVIGTPREIASPDGTIIKYNNRIIIPYKNETYKISELILGRGDFDEGTYTITVFHNTREVLSGALNLK</sequence>
<name>A0A3M0G067_9FLAO</name>
<evidence type="ECO:0008006" key="5">
    <source>
        <dbReference type="Google" id="ProtNLM"/>
    </source>
</evidence>
<dbReference type="EMBL" id="REFV01000009">
    <property type="protein sequence ID" value="RMB58028.1"/>
    <property type="molecule type" value="Genomic_DNA"/>
</dbReference>
<keyword evidence="2" id="KW-0472">Membrane</keyword>
<keyword evidence="1" id="KW-0175">Coiled coil</keyword>
<dbReference type="AlphaFoldDB" id="A0A3M0G067"/>
<keyword evidence="4" id="KW-1185">Reference proteome</keyword>
<reference evidence="3 4" key="1">
    <citation type="submission" date="2018-10" db="EMBL/GenBank/DDBJ databases">
        <title>Dokdonia luteus sp. nov., isolated from sea water.</title>
        <authorList>
            <person name="Zhou L.Y."/>
            <person name="Du Z.J."/>
        </authorList>
    </citation>
    <scope>NUCLEOTIDE SEQUENCE [LARGE SCALE GENOMIC DNA]</scope>
    <source>
        <strain evidence="3 4">SH27</strain>
    </source>
</reference>